<accession>A0ABQ9HWT3</accession>
<evidence type="ECO:0000313" key="4">
    <source>
        <dbReference type="Proteomes" id="UP001159363"/>
    </source>
</evidence>
<name>A0ABQ9HWT3_9NEOP</name>
<evidence type="ECO:0000256" key="1">
    <source>
        <dbReference type="SAM" id="MobiDB-lite"/>
    </source>
</evidence>
<feature type="region of interest" description="Disordered" evidence="1">
    <location>
        <begin position="223"/>
        <end position="276"/>
    </location>
</feature>
<organism evidence="3 4">
    <name type="scientific">Dryococelus australis</name>
    <dbReference type="NCBI Taxonomy" id="614101"/>
    <lineage>
        <taxon>Eukaryota</taxon>
        <taxon>Metazoa</taxon>
        <taxon>Ecdysozoa</taxon>
        <taxon>Arthropoda</taxon>
        <taxon>Hexapoda</taxon>
        <taxon>Insecta</taxon>
        <taxon>Pterygota</taxon>
        <taxon>Neoptera</taxon>
        <taxon>Polyneoptera</taxon>
        <taxon>Phasmatodea</taxon>
        <taxon>Verophasmatodea</taxon>
        <taxon>Anareolatae</taxon>
        <taxon>Phasmatidae</taxon>
        <taxon>Eurycanthinae</taxon>
        <taxon>Dryococelus</taxon>
    </lineage>
</organism>
<dbReference type="Proteomes" id="UP001159363">
    <property type="component" value="Chromosome 3"/>
</dbReference>
<dbReference type="PANTHER" id="PTHR37984:SF9">
    <property type="entry name" value="INTEGRASE CATALYTIC DOMAIN-CONTAINING PROTEIN"/>
    <property type="match status" value="1"/>
</dbReference>
<gene>
    <name evidence="3" type="ORF">PR048_008331</name>
</gene>
<dbReference type="PANTHER" id="PTHR37984">
    <property type="entry name" value="PROTEIN CBG26694"/>
    <property type="match status" value="1"/>
</dbReference>
<feature type="compositionally biased region" description="Basic and acidic residues" evidence="1">
    <location>
        <begin position="223"/>
        <end position="267"/>
    </location>
</feature>
<dbReference type="InterPro" id="IPR050951">
    <property type="entry name" value="Retrovirus_Pol_polyprotein"/>
</dbReference>
<dbReference type="PROSITE" id="PS50994">
    <property type="entry name" value="INTEGRASE"/>
    <property type="match status" value="1"/>
</dbReference>
<sequence>MQHVAGKQFYTPDTLSWYLVGAADEKNDLNISEIEVFESQFMAEFPALDTWIQELPNISASTTISRCKAVFSSEGIPGVLRTDNGTQYSSQEFKAFAKEYGFTHITSSPKQPKVLNIAWLNFLWVDSRDTLPAAQESLQPFTVKREEFATIHREAKCCQKNNFNRHHRVCTHPPFQTHKKVWITDLQRYRRIVTEAETPRSYPVLSGRKVIRRNKHYLKSVREADHTEIEGKNETGRDLAEEEISKEYPPEVKKDAQKPGQERKQLEPQKTTTKNG</sequence>
<protein>
    <recommendedName>
        <fullName evidence="2">Integrase catalytic domain-containing protein</fullName>
    </recommendedName>
</protein>
<dbReference type="InterPro" id="IPR012337">
    <property type="entry name" value="RNaseH-like_sf"/>
</dbReference>
<keyword evidence="4" id="KW-1185">Reference proteome</keyword>
<evidence type="ECO:0000259" key="2">
    <source>
        <dbReference type="PROSITE" id="PS50994"/>
    </source>
</evidence>
<dbReference type="SUPFAM" id="SSF53098">
    <property type="entry name" value="Ribonuclease H-like"/>
    <property type="match status" value="1"/>
</dbReference>
<proteinExistence type="predicted"/>
<feature type="domain" description="Integrase catalytic" evidence="2">
    <location>
        <begin position="1"/>
        <end position="112"/>
    </location>
</feature>
<evidence type="ECO:0000313" key="3">
    <source>
        <dbReference type="EMBL" id="KAJ8888837.1"/>
    </source>
</evidence>
<dbReference type="InterPro" id="IPR001584">
    <property type="entry name" value="Integrase_cat-core"/>
</dbReference>
<dbReference type="EMBL" id="JARBHB010000003">
    <property type="protein sequence ID" value="KAJ8888837.1"/>
    <property type="molecule type" value="Genomic_DNA"/>
</dbReference>
<reference evidence="3 4" key="1">
    <citation type="submission" date="2023-02" db="EMBL/GenBank/DDBJ databases">
        <title>LHISI_Scaffold_Assembly.</title>
        <authorList>
            <person name="Stuart O.P."/>
            <person name="Cleave R."/>
            <person name="Magrath M.J.L."/>
            <person name="Mikheyev A.S."/>
        </authorList>
    </citation>
    <scope>NUCLEOTIDE SEQUENCE [LARGE SCALE GENOMIC DNA]</scope>
    <source>
        <strain evidence="3">Daus_M_001</strain>
        <tissue evidence="3">Leg muscle</tissue>
    </source>
</reference>
<comment type="caution">
    <text evidence="3">The sequence shown here is derived from an EMBL/GenBank/DDBJ whole genome shotgun (WGS) entry which is preliminary data.</text>
</comment>
<dbReference type="Pfam" id="PF00665">
    <property type="entry name" value="rve"/>
    <property type="match status" value="1"/>
</dbReference>
<dbReference type="Gene3D" id="3.30.420.10">
    <property type="entry name" value="Ribonuclease H-like superfamily/Ribonuclease H"/>
    <property type="match status" value="1"/>
</dbReference>
<dbReference type="InterPro" id="IPR036397">
    <property type="entry name" value="RNaseH_sf"/>
</dbReference>